<accession>A0A0W1B3T5</accession>
<dbReference type="GO" id="GO:0016301">
    <property type="term" value="F:kinase activity"/>
    <property type="evidence" value="ECO:0007669"/>
    <property type="project" value="UniProtKB-KW"/>
</dbReference>
<evidence type="ECO:0000313" key="1">
    <source>
        <dbReference type="EMBL" id="KTD88203.1"/>
    </source>
</evidence>
<reference evidence="1 2" key="1">
    <citation type="journal article" date="2015" name="Int. Biodeterior. Biodegradation">
        <title>Physiological and genetic screening methods for the isolation of methyl tert-butyl ether-degrading bacteria for bioremediation purposes.</title>
        <authorList>
            <person name="Guisado I.M."/>
            <person name="Purswani J."/>
            <person name="Gonzalez Lopez J."/>
            <person name="Pozo C."/>
        </authorList>
    </citation>
    <scope>NUCLEOTIDE SEQUENCE [LARGE SCALE GENOMIC DNA]</scope>
    <source>
        <strain evidence="1 2">SH7</strain>
    </source>
</reference>
<evidence type="ECO:0000313" key="2">
    <source>
        <dbReference type="Proteomes" id="UP000054709"/>
    </source>
</evidence>
<proteinExistence type="predicted"/>
<keyword evidence="1" id="KW-0808">Transferase</keyword>
<dbReference type="AlphaFoldDB" id="A0A0W1B3T5"/>
<dbReference type="EMBL" id="LCZJ02000015">
    <property type="protein sequence ID" value="KTD88203.1"/>
    <property type="molecule type" value="Genomic_DNA"/>
</dbReference>
<comment type="caution">
    <text evidence="1">The sequence shown here is derived from an EMBL/GenBank/DDBJ whole genome shotgun (WGS) entry which is preliminary data.</text>
</comment>
<dbReference type="Proteomes" id="UP000054709">
    <property type="component" value="Unassembled WGS sequence"/>
</dbReference>
<dbReference type="Pfam" id="PF11213">
    <property type="entry name" value="DUF3006"/>
    <property type="match status" value="1"/>
</dbReference>
<dbReference type="RefSeq" id="WP_060622140.1">
    <property type="nucleotide sequence ID" value="NZ_LCZJ02000015.1"/>
</dbReference>
<dbReference type="InterPro" id="IPR021377">
    <property type="entry name" value="DUF3006"/>
</dbReference>
<keyword evidence="1" id="KW-0670">Pyruvate</keyword>
<gene>
    <name evidence="1" type="ORF">UQ64_06855</name>
</gene>
<dbReference type="OrthoDB" id="164847at2"/>
<keyword evidence="1" id="KW-0418">Kinase</keyword>
<organism evidence="1 2">
    <name type="scientific">Paenibacillus etheri</name>
    <dbReference type="NCBI Taxonomy" id="1306852"/>
    <lineage>
        <taxon>Bacteria</taxon>
        <taxon>Bacillati</taxon>
        <taxon>Bacillota</taxon>
        <taxon>Bacilli</taxon>
        <taxon>Bacillales</taxon>
        <taxon>Paenibacillaceae</taxon>
        <taxon>Paenibacillus</taxon>
    </lineage>
</organism>
<name>A0A0W1B3T5_9BACL</name>
<keyword evidence="2" id="KW-1185">Reference proteome</keyword>
<protein>
    <submittedName>
        <fullName evidence="1">Pyruvate kinase</fullName>
    </submittedName>
</protein>
<sequence length="71" mass="8096">MQKGIIDRFEGEYAVIEFDGKTEDVLRSELPAEVKPGDTLIFEEGKVRIDTEATASRKEEIDSLMDDLFEE</sequence>